<evidence type="ECO:0000256" key="4">
    <source>
        <dbReference type="ARBA" id="ARBA00023163"/>
    </source>
</evidence>
<evidence type="ECO:0000256" key="1">
    <source>
        <dbReference type="ARBA" id="ARBA00010641"/>
    </source>
</evidence>
<dbReference type="GO" id="GO:0003677">
    <property type="term" value="F:DNA binding"/>
    <property type="evidence" value="ECO:0007669"/>
    <property type="project" value="InterPro"/>
</dbReference>
<sequence length="207" mass="24013">MGIDIKKFMVTGKTEDEHKLIEKIVEGDEQAFSVLFFKYLPVLQIFATKFTKSDDAAEEIIQDAFLRVWLNRDKLVEVENVKAYLYKYVSNECLSYLRRKLKEDKMVDAFTNKQLSSHNNTAEEINLNEITKIIAVAVEKLPEQRKNIYQLSRRDGKSIPEIAEILNISPNTVKNALVISLKSIRLHLNQHGIVFVFPIVCFFFKIK</sequence>
<keyword evidence="8" id="KW-1185">Reference proteome</keyword>
<name>A0A7G9QCW8_9SPHI</name>
<dbReference type="RefSeq" id="WP_187591829.1">
    <property type="nucleotide sequence ID" value="NZ_CP060723.1"/>
</dbReference>
<dbReference type="InterPro" id="IPR039425">
    <property type="entry name" value="RNA_pol_sigma-70-like"/>
</dbReference>
<dbReference type="InterPro" id="IPR013324">
    <property type="entry name" value="RNA_pol_sigma_r3/r4-like"/>
</dbReference>
<dbReference type="InterPro" id="IPR007627">
    <property type="entry name" value="RNA_pol_sigma70_r2"/>
</dbReference>
<evidence type="ECO:0000259" key="6">
    <source>
        <dbReference type="Pfam" id="PF08281"/>
    </source>
</evidence>
<dbReference type="GO" id="GO:0006352">
    <property type="term" value="P:DNA-templated transcription initiation"/>
    <property type="evidence" value="ECO:0007669"/>
    <property type="project" value="InterPro"/>
</dbReference>
<dbReference type="Proteomes" id="UP000515806">
    <property type="component" value="Chromosome"/>
</dbReference>
<keyword evidence="3" id="KW-0731">Sigma factor</keyword>
<dbReference type="Pfam" id="PF08281">
    <property type="entry name" value="Sigma70_r4_2"/>
    <property type="match status" value="1"/>
</dbReference>
<dbReference type="Pfam" id="PF04542">
    <property type="entry name" value="Sigma70_r2"/>
    <property type="match status" value="1"/>
</dbReference>
<keyword evidence="4" id="KW-0804">Transcription</keyword>
<dbReference type="GO" id="GO:0016987">
    <property type="term" value="F:sigma factor activity"/>
    <property type="evidence" value="ECO:0007669"/>
    <property type="project" value="UniProtKB-KW"/>
</dbReference>
<evidence type="ECO:0000313" key="8">
    <source>
        <dbReference type="Proteomes" id="UP000515806"/>
    </source>
</evidence>
<accession>A0A7G9QCW8</accession>
<comment type="similarity">
    <text evidence="1">Belongs to the sigma-70 factor family. ECF subfamily.</text>
</comment>
<dbReference type="Gene3D" id="1.10.10.10">
    <property type="entry name" value="Winged helix-like DNA-binding domain superfamily/Winged helix DNA-binding domain"/>
    <property type="match status" value="1"/>
</dbReference>
<dbReference type="PANTHER" id="PTHR43133">
    <property type="entry name" value="RNA POLYMERASE ECF-TYPE SIGMA FACTO"/>
    <property type="match status" value="1"/>
</dbReference>
<feature type="domain" description="RNA polymerase sigma factor 70 region 4 type 2" evidence="6">
    <location>
        <begin position="134"/>
        <end position="177"/>
    </location>
</feature>
<dbReference type="InterPro" id="IPR014327">
    <property type="entry name" value="RNA_pol_sigma70_bacteroid"/>
</dbReference>
<proteinExistence type="inferred from homology"/>
<dbReference type="InterPro" id="IPR013249">
    <property type="entry name" value="RNA_pol_sigma70_r4_t2"/>
</dbReference>
<keyword evidence="2" id="KW-0805">Transcription regulation</keyword>
<protein>
    <submittedName>
        <fullName evidence="7">RNA polymerase sigma-70 factor</fullName>
    </submittedName>
</protein>
<dbReference type="NCBIfam" id="TIGR02937">
    <property type="entry name" value="sigma70-ECF"/>
    <property type="match status" value="1"/>
</dbReference>
<dbReference type="AlphaFoldDB" id="A0A7G9QCW8"/>
<dbReference type="InterPro" id="IPR013325">
    <property type="entry name" value="RNA_pol_sigma_r2"/>
</dbReference>
<dbReference type="InterPro" id="IPR036388">
    <property type="entry name" value="WH-like_DNA-bd_sf"/>
</dbReference>
<feature type="domain" description="RNA polymerase sigma-70 region 2" evidence="5">
    <location>
        <begin position="38"/>
        <end position="100"/>
    </location>
</feature>
<dbReference type="SUPFAM" id="SSF88946">
    <property type="entry name" value="Sigma2 domain of RNA polymerase sigma factors"/>
    <property type="match status" value="1"/>
</dbReference>
<evidence type="ECO:0000256" key="3">
    <source>
        <dbReference type="ARBA" id="ARBA00023082"/>
    </source>
</evidence>
<evidence type="ECO:0000256" key="2">
    <source>
        <dbReference type="ARBA" id="ARBA00023015"/>
    </source>
</evidence>
<dbReference type="KEGG" id="proe:H9L23_19045"/>
<evidence type="ECO:0000259" key="5">
    <source>
        <dbReference type="Pfam" id="PF04542"/>
    </source>
</evidence>
<gene>
    <name evidence="7" type="ORF">H9L23_19045</name>
</gene>
<dbReference type="PANTHER" id="PTHR43133:SF46">
    <property type="entry name" value="RNA POLYMERASE SIGMA-70 FACTOR ECF SUBFAMILY"/>
    <property type="match status" value="1"/>
</dbReference>
<dbReference type="NCBIfam" id="TIGR02985">
    <property type="entry name" value="Sig70_bacteroi1"/>
    <property type="match status" value="1"/>
</dbReference>
<reference evidence="7 8" key="1">
    <citation type="submission" date="2020-08" db="EMBL/GenBank/DDBJ databases">
        <title>Genome sequence of Pedobacter roseus KACC 11594T.</title>
        <authorList>
            <person name="Hyun D.-W."/>
            <person name="Bae J.-W."/>
        </authorList>
    </citation>
    <scope>NUCLEOTIDE SEQUENCE [LARGE SCALE GENOMIC DNA]</scope>
    <source>
        <strain evidence="7 8">KACC 11594</strain>
    </source>
</reference>
<organism evidence="7 8">
    <name type="scientific">Pedobacter roseus</name>
    <dbReference type="NCBI Taxonomy" id="336820"/>
    <lineage>
        <taxon>Bacteria</taxon>
        <taxon>Pseudomonadati</taxon>
        <taxon>Bacteroidota</taxon>
        <taxon>Sphingobacteriia</taxon>
        <taxon>Sphingobacteriales</taxon>
        <taxon>Sphingobacteriaceae</taxon>
        <taxon>Pedobacter</taxon>
    </lineage>
</organism>
<dbReference type="SUPFAM" id="SSF88659">
    <property type="entry name" value="Sigma3 and sigma4 domains of RNA polymerase sigma factors"/>
    <property type="match status" value="1"/>
</dbReference>
<dbReference type="Gene3D" id="1.10.1740.10">
    <property type="match status" value="1"/>
</dbReference>
<dbReference type="EMBL" id="CP060723">
    <property type="protein sequence ID" value="QNN41193.1"/>
    <property type="molecule type" value="Genomic_DNA"/>
</dbReference>
<evidence type="ECO:0000313" key="7">
    <source>
        <dbReference type="EMBL" id="QNN41193.1"/>
    </source>
</evidence>
<dbReference type="InterPro" id="IPR014284">
    <property type="entry name" value="RNA_pol_sigma-70_dom"/>
</dbReference>